<accession>A0ABS6EBL2</accession>
<dbReference type="CDD" id="cd07341">
    <property type="entry name" value="M56_BlaR1_MecR1_like"/>
    <property type="match status" value="1"/>
</dbReference>
<dbReference type="InterPro" id="IPR008756">
    <property type="entry name" value="Peptidase_M56"/>
</dbReference>
<dbReference type="Proteomes" id="UP000749471">
    <property type="component" value="Unassembled WGS sequence"/>
</dbReference>
<dbReference type="Pfam" id="PF05569">
    <property type="entry name" value="Peptidase_M56"/>
    <property type="match status" value="1"/>
</dbReference>
<evidence type="ECO:0000313" key="3">
    <source>
        <dbReference type="EMBL" id="MBU5439553.1"/>
    </source>
</evidence>
<evidence type="ECO:0000256" key="1">
    <source>
        <dbReference type="SAM" id="Phobius"/>
    </source>
</evidence>
<protein>
    <submittedName>
        <fullName evidence="3">M56 family metallopeptidase</fullName>
    </submittedName>
</protein>
<comment type="caution">
    <text evidence="3">The sequence shown here is derived from an EMBL/GenBank/DDBJ whole genome shotgun (WGS) entry which is preliminary data.</text>
</comment>
<keyword evidence="4" id="KW-1185">Reference proteome</keyword>
<dbReference type="PANTHER" id="PTHR34978:SF3">
    <property type="entry name" value="SLR0241 PROTEIN"/>
    <property type="match status" value="1"/>
</dbReference>
<feature type="transmembrane region" description="Helical" evidence="1">
    <location>
        <begin position="208"/>
        <end position="231"/>
    </location>
</feature>
<keyword evidence="1" id="KW-1133">Transmembrane helix</keyword>
<sequence length="484" mass="56156">MHKFLIALFKCSISMSVLSLLYILLTPFLAKRYTAKWLYYSWLIIVIGFIVPLRPNIKIPILQIKETIAPYYIEQITLKNVIEDIVQTEAISHSIWMTPWYWWIGILWIIGVIGCSSYHIIRHRRFIRIAKRWSEEITEPTILDIVQHLQVELKIYNQTKLLFCSCITSPMMIGFSKPVILLPSKNVPVDELSFILKHELVHFKRKDLWYKGLIFLAVVINWFNPIVYLMARAIAVQCEISCDVEVVKDANIYKRQQYSETIISAIKNQSRIQTSFSTSFYGSKEGMKNRIFSIMDMKKKKAGIMIICLVIIGVMITGMTFTTSANIEAIEDNTQLNGQTEEYNMTVSYFDEETGETFYSWDDGATWVLMTDEEYEAKFPTTDIEWWTYDGYKAWLDTEKVELQNIIGERGWNSTEGWYVWTQEMVDETIQMYEQILQDIKNGVMVSKSVDGDENIVISYDPKNIKVDTSSGCSFSIENGKGGL</sequence>
<evidence type="ECO:0000259" key="2">
    <source>
        <dbReference type="Pfam" id="PF05569"/>
    </source>
</evidence>
<evidence type="ECO:0000313" key="4">
    <source>
        <dbReference type="Proteomes" id="UP000749471"/>
    </source>
</evidence>
<feature type="transmembrane region" description="Helical" evidence="1">
    <location>
        <begin position="6"/>
        <end position="25"/>
    </location>
</feature>
<gene>
    <name evidence="3" type="ORF">KQI42_16180</name>
</gene>
<feature type="transmembrane region" description="Helical" evidence="1">
    <location>
        <begin position="100"/>
        <end position="121"/>
    </location>
</feature>
<feature type="domain" description="Peptidase M56" evidence="2">
    <location>
        <begin position="7"/>
        <end position="292"/>
    </location>
</feature>
<feature type="transmembrane region" description="Helical" evidence="1">
    <location>
        <begin position="161"/>
        <end position="182"/>
    </location>
</feature>
<name>A0ABS6EBL2_9FIRM</name>
<organism evidence="3 4">
    <name type="scientific">Tissierella simiarum</name>
    <dbReference type="NCBI Taxonomy" id="2841534"/>
    <lineage>
        <taxon>Bacteria</taxon>
        <taxon>Bacillati</taxon>
        <taxon>Bacillota</taxon>
        <taxon>Tissierellia</taxon>
        <taxon>Tissierellales</taxon>
        <taxon>Tissierellaceae</taxon>
        <taxon>Tissierella</taxon>
    </lineage>
</organism>
<feature type="transmembrane region" description="Helical" evidence="1">
    <location>
        <begin position="302"/>
        <end position="321"/>
    </location>
</feature>
<proteinExistence type="predicted"/>
<feature type="transmembrane region" description="Helical" evidence="1">
    <location>
        <begin position="37"/>
        <end position="53"/>
    </location>
</feature>
<keyword evidence="1" id="KW-0472">Membrane</keyword>
<dbReference type="InterPro" id="IPR052173">
    <property type="entry name" value="Beta-lactam_resp_regulator"/>
</dbReference>
<keyword evidence="1" id="KW-0812">Transmembrane</keyword>
<dbReference type="EMBL" id="JAHLPM010000016">
    <property type="protein sequence ID" value="MBU5439553.1"/>
    <property type="molecule type" value="Genomic_DNA"/>
</dbReference>
<reference evidence="3 4" key="1">
    <citation type="submission" date="2021-06" db="EMBL/GenBank/DDBJ databases">
        <authorList>
            <person name="Sun Q."/>
            <person name="Li D."/>
        </authorList>
    </citation>
    <scope>NUCLEOTIDE SEQUENCE [LARGE SCALE GENOMIC DNA]</scope>
    <source>
        <strain evidence="3 4">MSJ-40</strain>
    </source>
</reference>
<dbReference type="RefSeq" id="WP_216521261.1">
    <property type="nucleotide sequence ID" value="NZ_JAHLPM010000016.1"/>
</dbReference>
<dbReference type="PANTHER" id="PTHR34978">
    <property type="entry name" value="POSSIBLE SENSOR-TRANSDUCER PROTEIN BLAR"/>
    <property type="match status" value="1"/>
</dbReference>